<dbReference type="Gene3D" id="3.40.630.10">
    <property type="entry name" value="Zn peptidases"/>
    <property type="match status" value="1"/>
</dbReference>
<gene>
    <name evidence="11" type="ORF">CLV89_11312</name>
</gene>
<feature type="domain" description="Peptidase M20 dimerisation" evidence="10">
    <location>
        <begin position="183"/>
        <end position="291"/>
    </location>
</feature>
<keyword evidence="4" id="KW-0055">Arginine biosynthesis</keyword>
<dbReference type="NCBIfam" id="NF005710">
    <property type="entry name" value="PRK07522.1"/>
    <property type="match status" value="1"/>
</dbReference>
<evidence type="ECO:0000256" key="1">
    <source>
        <dbReference type="ARBA" id="ARBA00001947"/>
    </source>
</evidence>
<organism evidence="11 12">
    <name type="scientific">Tritonibacter scottomollicae</name>
    <name type="common">Epibacterium scottomollicae</name>
    <dbReference type="NCBI Taxonomy" id="483013"/>
    <lineage>
        <taxon>Bacteria</taxon>
        <taxon>Pseudomonadati</taxon>
        <taxon>Pseudomonadota</taxon>
        <taxon>Alphaproteobacteria</taxon>
        <taxon>Rhodobacterales</taxon>
        <taxon>Paracoccaceae</taxon>
        <taxon>Tritonibacter</taxon>
    </lineage>
</organism>
<keyword evidence="7" id="KW-0378">Hydrolase</keyword>
<comment type="caution">
    <text evidence="11">The sequence shown here is derived from an EMBL/GenBank/DDBJ whole genome shotgun (WGS) entry which is preliminary data.</text>
</comment>
<dbReference type="RefSeq" id="WP_106164876.1">
    <property type="nucleotide sequence ID" value="NZ_PVUF01000013.1"/>
</dbReference>
<dbReference type="SUPFAM" id="SSF55031">
    <property type="entry name" value="Bacterial exopeptidase dimerisation domain"/>
    <property type="match status" value="1"/>
</dbReference>
<dbReference type="OrthoDB" id="9809784at2"/>
<reference evidence="11 12" key="1">
    <citation type="submission" date="2018-03" db="EMBL/GenBank/DDBJ databases">
        <title>Genomic Encyclopedia of Archaeal and Bacterial Type Strains, Phase II (KMG-II): from individual species to whole genera.</title>
        <authorList>
            <person name="Goeker M."/>
        </authorList>
    </citation>
    <scope>NUCLEOTIDE SEQUENCE [LARGE SCALE GENOMIC DNA]</scope>
    <source>
        <strain evidence="11 12">DSM 25328</strain>
    </source>
</reference>
<sequence length="403" mass="42704">MTHQSERTFAEGLKDRAAQHLSDLIAFDTVSRNGNRPLIDHMAAYLGELGARITILPDETGAKANLIAAFGPEAVAGVVWSGHTDVVPADEPEWISNPFVAEVRDGKLYGRGACDMKGFAACAMAVAPDLAAAKLSRPVYLCFSYDEEVGCLGAPAIAQHLAALPVPPEFAIIGEPSMMKLVTGQKGKIAMRAQVTGTSGHSSFAPEHVNAIEYAAQAIAKISERGQRYEVEGPFDADFTVPHATMLATMIKGGVATNVTPESCGFTFELRSISEMDPDADMAELLAEIEADVSAPMAEKVAGTGITFERIFAYPAMGEARNTAGFTRYAHLLPEWGGKVSYGSEGGVFEQIGGIPSVIVGPGSIAQAHRPNEYVELDQLGLCVDFLRDIIGYLAEQPAAASA</sequence>
<dbReference type="PANTHER" id="PTHR43808">
    <property type="entry name" value="ACETYLORNITHINE DEACETYLASE"/>
    <property type="match status" value="1"/>
</dbReference>
<dbReference type="GO" id="GO:0046872">
    <property type="term" value="F:metal ion binding"/>
    <property type="evidence" value="ECO:0007669"/>
    <property type="project" value="UniProtKB-KW"/>
</dbReference>
<evidence type="ECO:0000256" key="2">
    <source>
        <dbReference type="ARBA" id="ARBA00005691"/>
    </source>
</evidence>
<evidence type="ECO:0000313" key="12">
    <source>
        <dbReference type="Proteomes" id="UP000237718"/>
    </source>
</evidence>
<name>A0A2T1AAU3_TRISK</name>
<evidence type="ECO:0000256" key="4">
    <source>
        <dbReference type="ARBA" id="ARBA00022571"/>
    </source>
</evidence>
<dbReference type="Pfam" id="PF07687">
    <property type="entry name" value="M20_dimer"/>
    <property type="match status" value="1"/>
</dbReference>
<dbReference type="CDD" id="cd03894">
    <property type="entry name" value="M20_ArgE"/>
    <property type="match status" value="1"/>
</dbReference>
<dbReference type="PANTHER" id="PTHR43808:SF31">
    <property type="entry name" value="N-ACETYL-L-CITRULLINE DEACETYLASE"/>
    <property type="match status" value="1"/>
</dbReference>
<proteinExistence type="inferred from homology"/>
<keyword evidence="8" id="KW-0862">Zinc</keyword>
<evidence type="ECO:0000256" key="3">
    <source>
        <dbReference type="ARBA" id="ARBA00022490"/>
    </source>
</evidence>
<dbReference type="GO" id="GO:0006526">
    <property type="term" value="P:L-arginine biosynthetic process"/>
    <property type="evidence" value="ECO:0007669"/>
    <property type="project" value="UniProtKB-KW"/>
</dbReference>
<comment type="similarity">
    <text evidence="2">Belongs to the peptidase M20A family. ArgE subfamily.</text>
</comment>
<comment type="cofactor">
    <cofactor evidence="1">
        <name>Zn(2+)</name>
        <dbReference type="ChEBI" id="CHEBI:29105"/>
    </cofactor>
</comment>
<dbReference type="InterPro" id="IPR050072">
    <property type="entry name" value="Peptidase_M20A"/>
</dbReference>
<dbReference type="InterPro" id="IPR002933">
    <property type="entry name" value="Peptidase_M20"/>
</dbReference>
<dbReference type="PROSITE" id="PS00759">
    <property type="entry name" value="ARGE_DAPE_CPG2_2"/>
    <property type="match status" value="1"/>
</dbReference>
<evidence type="ECO:0000256" key="8">
    <source>
        <dbReference type="ARBA" id="ARBA00022833"/>
    </source>
</evidence>
<evidence type="ECO:0000256" key="9">
    <source>
        <dbReference type="ARBA" id="ARBA00023285"/>
    </source>
</evidence>
<keyword evidence="9" id="KW-0170">Cobalt</keyword>
<protein>
    <submittedName>
        <fullName evidence="11">Acetylornithine deacetylase</fullName>
    </submittedName>
</protein>
<dbReference type="InterPro" id="IPR010169">
    <property type="entry name" value="AcOrn-deacetyl"/>
</dbReference>
<evidence type="ECO:0000256" key="7">
    <source>
        <dbReference type="ARBA" id="ARBA00022801"/>
    </source>
</evidence>
<accession>A0A2T1AAU3</accession>
<dbReference type="Proteomes" id="UP000237718">
    <property type="component" value="Unassembled WGS sequence"/>
</dbReference>
<dbReference type="Pfam" id="PF01546">
    <property type="entry name" value="Peptidase_M20"/>
    <property type="match status" value="1"/>
</dbReference>
<keyword evidence="5" id="KW-0028">Amino-acid biosynthesis</keyword>
<evidence type="ECO:0000256" key="6">
    <source>
        <dbReference type="ARBA" id="ARBA00022723"/>
    </source>
</evidence>
<dbReference type="AlphaFoldDB" id="A0A2T1AAU3"/>
<dbReference type="EMBL" id="PVUF01000013">
    <property type="protein sequence ID" value="PRZ45715.1"/>
    <property type="molecule type" value="Genomic_DNA"/>
</dbReference>
<dbReference type="NCBIfam" id="TIGR01892">
    <property type="entry name" value="AcOrn-deacetyl"/>
    <property type="match status" value="1"/>
</dbReference>
<dbReference type="SUPFAM" id="SSF53187">
    <property type="entry name" value="Zn-dependent exopeptidases"/>
    <property type="match status" value="1"/>
</dbReference>
<evidence type="ECO:0000313" key="11">
    <source>
        <dbReference type="EMBL" id="PRZ45715.1"/>
    </source>
</evidence>
<dbReference type="Gene3D" id="3.30.70.360">
    <property type="match status" value="1"/>
</dbReference>
<dbReference type="GO" id="GO:0008777">
    <property type="term" value="F:acetylornithine deacetylase activity"/>
    <property type="evidence" value="ECO:0007669"/>
    <property type="project" value="TreeGrafter"/>
</dbReference>
<dbReference type="InterPro" id="IPR011650">
    <property type="entry name" value="Peptidase_M20_dimer"/>
</dbReference>
<evidence type="ECO:0000259" key="10">
    <source>
        <dbReference type="Pfam" id="PF07687"/>
    </source>
</evidence>
<keyword evidence="6" id="KW-0479">Metal-binding</keyword>
<keyword evidence="3" id="KW-0963">Cytoplasm</keyword>
<dbReference type="InterPro" id="IPR001261">
    <property type="entry name" value="ArgE/DapE_CS"/>
</dbReference>
<evidence type="ECO:0000256" key="5">
    <source>
        <dbReference type="ARBA" id="ARBA00022605"/>
    </source>
</evidence>
<dbReference type="InterPro" id="IPR036264">
    <property type="entry name" value="Bact_exopeptidase_dim_dom"/>
</dbReference>